<dbReference type="SUPFAM" id="SSF53474">
    <property type="entry name" value="alpha/beta-Hydrolases"/>
    <property type="match status" value="1"/>
</dbReference>
<proteinExistence type="predicted"/>
<organism evidence="3 4">
    <name type="scientific">Geofilum rubicundum JCM 15548</name>
    <dbReference type="NCBI Taxonomy" id="1236989"/>
    <lineage>
        <taxon>Bacteria</taxon>
        <taxon>Pseudomonadati</taxon>
        <taxon>Bacteroidota</taxon>
        <taxon>Bacteroidia</taxon>
        <taxon>Marinilabiliales</taxon>
        <taxon>Marinilabiliaceae</taxon>
        <taxon>Geofilum</taxon>
    </lineage>
</organism>
<evidence type="ECO:0000256" key="1">
    <source>
        <dbReference type="SAM" id="Phobius"/>
    </source>
</evidence>
<dbReference type="InterPro" id="IPR029058">
    <property type="entry name" value="AB_hydrolase_fold"/>
</dbReference>
<feature type="transmembrane region" description="Helical" evidence="1">
    <location>
        <begin position="6"/>
        <end position="26"/>
    </location>
</feature>
<dbReference type="OrthoDB" id="9796770at2"/>
<keyword evidence="1" id="KW-0812">Transmembrane</keyword>
<dbReference type="InterPro" id="IPR000073">
    <property type="entry name" value="AB_hydrolase_1"/>
</dbReference>
<reference evidence="3 4" key="1">
    <citation type="journal article" date="2015" name="Microbes Environ.">
        <title>Distribution and evolution of nitrogen fixation genes in the phylum bacteroidetes.</title>
        <authorList>
            <person name="Inoue J."/>
            <person name="Oshima K."/>
            <person name="Suda W."/>
            <person name="Sakamoto M."/>
            <person name="Iino T."/>
            <person name="Noda S."/>
            <person name="Hongoh Y."/>
            <person name="Hattori M."/>
            <person name="Ohkuma M."/>
        </authorList>
    </citation>
    <scope>NUCLEOTIDE SEQUENCE [LARGE SCALE GENOMIC DNA]</scope>
    <source>
        <strain evidence="3">JCM 15548</strain>
    </source>
</reference>
<gene>
    <name evidence="3" type="ORF">JCM15548_13166</name>
</gene>
<keyword evidence="4" id="KW-1185">Reference proteome</keyword>
<dbReference type="Pfam" id="PF00561">
    <property type="entry name" value="Abhydrolase_1"/>
    <property type="match status" value="1"/>
</dbReference>
<evidence type="ECO:0000259" key="2">
    <source>
        <dbReference type="Pfam" id="PF00561"/>
    </source>
</evidence>
<protein>
    <recommendedName>
        <fullName evidence="2">AB hydrolase-1 domain-containing protein</fullName>
    </recommendedName>
</protein>
<accession>A0A0E9LZ31</accession>
<sequence length="372" mass="42961">MWIKFIIYTLLMILAVFITLVVDLSMSSPGKPEAFKDEMGNILKGSISEKKFVTIGGVEQGMFIRSKNINYPVLLFLHGGPGFPNYFLFEKFKPGLENYFTVCYWEQRGGGLSYTPSTSIESITLEQLTLDAIEVSNYLREQFKKDKIYIMAWSGGTTIALPAISKAPELFHAYMAMGQLTRQRRSERIAYDYMLTRLTELNDRPSIKKLKKYRDLRSESDLISFYNSATRDNLMHELGIGTMRNMKSVFKDIFLPVWTCRAYSLGEKYKIWKSKIFFLPRTNLKTETLNTDFPATFPKIDLPIYFLCGKHDLTVNINLAKDYYNQLNAPVKGFYTFENSAHGPLFEEPERFMEILEKDVLRGCSNLTDPEK</sequence>
<evidence type="ECO:0000313" key="4">
    <source>
        <dbReference type="Proteomes" id="UP000032900"/>
    </source>
</evidence>
<name>A0A0E9LZ31_9BACT</name>
<comment type="caution">
    <text evidence="3">The sequence shown here is derived from an EMBL/GenBank/DDBJ whole genome shotgun (WGS) entry which is preliminary data.</text>
</comment>
<evidence type="ECO:0000313" key="3">
    <source>
        <dbReference type="EMBL" id="GAO30852.1"/>
    </source>
</evidence>
<keyword evidence="1" id="KW-0472">Membrane</keyword>
<dbReference type="EMBL" id="BAZW01000032">
    <property type="protein sequence ID" value="GAO30852.1"/>
    <property type="molecule type" value="Genomic_DNA"/>
</dbReference>
<keyword evidence="1" id="KW-1133">Transmembrane helix</keyword>
<dbReference type="STRING" id="1236989.JCM15548_13166"/>
<dbReference type="AlphaFoldDB" id="A0A0E9LZ31"/>
<dbReference type="Proteomes" id="UP000032900">
    <property type="component" value="Unassembled WGS sequence"/>
</dbReference>
<dbReference type="Gene3D" id="3.40.50.1820">
    <property type="entry name" value="alpha/beta hydrolase"/>
    <property type="match status" value="1"/>
</dbReference>
<feature type="domain" description="AB hydrolase-1" evidence="2">
    <location>
        <begin position="72"/>
        <end position="349"/>
    </location>
</feature>